<dbReference type="InterPro" id="IPR012338">
    <property type="entry name" value="Beta-lactam/transpept-like"/>
</dbReference>
<feature type="compositionally biased region" description="Basic and acidic residues" evidence="1">
    <location>
        <begin position="70"/>
        <end position="80"/>
    </location>
</feature>
<evidence type="ECO:0000259" key="2">
    <source>
        <dbReference type="Pfam" id="PF00144"/>
    </source>
</evidence>
<dbReference type="PANTHER" id="PTHR43283">
    <property type="entry name" value="BETA-LACTAMASE-RELATED"/>
    <property type="match status" value="1"/>
</dbReference>
<proteinExistence type="predicted"/>
<name>A0A813G9Y4_POLGL</name>
<dbReference type="InterPro" id="IPR050789">
    <property type="entry name" value="Diverse_Enzym_Activities"/>
</dbReference>
<dbReference type="SUPFAM" id="SSF56601">
    <property type="entry name" value="beta-lactamase/transpeptidase-like"/>
    <property type="match status" value="1"/>
</dbReference>
<accession>A0A813G9Y4</accession>
<evidence type="ECO:0000256" key="1">
    <source>
        <dbReference type="SAM" id="MobiDB-lite"/>
    </source>
</evidence>
<sequence>MPASFEPGTRFEYSNTNYVLLELIVENVTKSTLAAEIRRTILTPLALQSTFMEIKEPRPNGFGSFFNKNNNEKHFNDDSNNKNNKNSNNNNNNSNKNNNGYEDGHDVTRINDALGLGDGGLISGAKDLVGFLDGLMAWGHSDCRWSFGNSDYGLGFDCRKSVDLGVAWGHSGASWL</sequence>
<evidence type="ECO:0000313" key="3">
    <source>
        <dbReference type="EMBL" id="CAE8623073.1"/>
    </source>
</evidence>
<keyword evidence="4" id="KW-1185">Reference proteome</keyword>
<organism evidence="3 4">
    <name type="scientific">Polarella glacialis</name>
    <name type="common">Dinoflagellate</name>
    <dbReference type="NCBI Taxonomy" id="89957"/>
    <lineage>
        <taxon>Eukaryota</taxon>
        <taxon>Sar</taxon>
        <taxon>Alveolata</taxon>
        <taxon>Dinophyceae</taxon>
        <taxon>Suessiales</taxon>
        <taxon>Suessiaceae</taxon>
        <taxon>Polarella</taxon>
    </lineage>
</organism>
<feature type="domain" description="Beta-lactamase-related" evidence="2">
    <location>
        <begin position="2"/>
        <end position="172"/>
    </location>
</feature>
<gene>
    <name evidence="3" type="ORF">PGLA1383_LOCUS40389</name>
</gene>
<comment type="caution">
    <text evidence="3">The sequence shown here is derived from an EMBL/GenBank/DDBJ whole genome shotgun (WGS) entry which is preliminary data.</text>
</comment>
<feature type="region of interest" description="Disordered" evidence="1">
    <location>
        <begin position="62"/>
        <end position="104"/>
    </location>
</feature>
<feature type="compositionally biased region" description="Low complexity" evidence="1">
    <location>
        <begin position="81"/>
        <end position="99"/>
    </location>
</feature>
<dbReference type="Pfam" id="PF00144">
    <property type="entry name" value="Beta-lactamase"/>
    <property type="match status" value="1"/>
</dbReference>
<protein>
    <recommendedName>
        <fullName evidence="2">Beta-lactamase-related domain-containing protein</fullName>
    </recommendedName>
</protein>
<evidence type="ECO:0000313" key="4">
    <source>
        <dbReference type="Proteomes" id="UP000654075"/>
    </source>
</evidence>
<dbReference type="EMBL" id="CAJNNV010028106">
    <property type="protein sequence ID" value="CAE8623073.1"/>
    <property type="molecule type" value="Genomic_DNA"/>
</dbReference>
<dbReference type="Gene3D" id="3.40.710.10">
    <property type="entry name" value="DD-peptidase/beta-lactamase superfamily"/>
    <property type="match status" value="1"/>
</dbReference>
<dbReference type="Proteomes" id="UP000654075">
    <property type="component" value="Unassembled WGS sequence"/>
</dbReference>
<dbReference type="AlphaFoldDB" id="A0A813G9Y4"/>
<dbReference type="OrthoDB" id="5946976at2759"/>
<dbReference type="InterPro" id="IPR001466">
    <property type="entry name" value="Beta-lactam-related"/>
</dbReference>
<reference evidence="3" key="1">
    <citation type="submission" date="2021-02" db="EMBL/GenBank/DDBJ databases">
        <authorList>
            <person name="Dougan E. K."/>
            <person name="Rhodes N."/>
            <person name="Thang M."/>
            <person name="Chan C."/>
        </authorList>
    </citation>
    <scope>NUCLEOTIDE SEQUENCE</scope>
</reference>